<reference evidence="1 2" key="1">
    <citation type="submission" date="2011-09" db="EMBL/GenBank/DDBJ databases">
        <authorList>
            <consortium name="US DOE Joint Genome Institute (JGI-PGF)"/>
            <person name="Lucas S."/>
            <person name="Han J."/>
            <person name="Lapidus A."/>
            <person name="Cheng J.-F."/>
            <person name="Goodwin L."/>
            <person name="Pitluck S."/>
            <person name="Peters L."/>
            <person name="Land M.L."/>
            <person name="Hauser L."/>
            <person name="Orellana R."/>
            <person name="Lovley D."/>
            <person name="Woyke T.J."/>
        </authorList>
    </citation>
    <scope>NUCLEOTIDE SEQUENCE [LARGE SCALE GENOMIC DNA]</scope>
    <source>
        <strain evidence="1 2">2ac9</strain>
    </source>
</reference>
<keyword evidence="2" id="KW-1185">Reference proteome</keyword>
<dbReference type="Gene3D" id="3.30.70.1120">
    <property type="entry name" value="TT1725-like"/>
    <property type="match status" value="1"/>
</dbReference>
<name>I5B2Q4_9BACT</name>
<accession>I5B2Q4</accession>
<reference evidence="1 2" key="2">
    <citation type="submission" date="2012-02" db="EMBL/GenBank/DDBJ databases">
        <title>Improved High-Quality Draft sequence of Desulfobacter postgatei 2ac9.</title>
        <authorList>
            <consortium name="US DOE Joint Genome Institute"/>
            <person name="Lucas S."/>
            <person name="Han J."/>
            <person name="Lapidus A."/>
            <person name="Cheng J.-F."/>
            <person name="Goodwin L."/>
            <person name="Pitluck S."/>
            <person name="Peters L."/>
            <person name="Ovchinnikova G."/>
            <person name="Held B."/>
            <person name="Detter J.C."/>
            <person name="Han C."/>
            <person name="Tapia R."/>
            <person name="Land M."/>
            <person name="Hauser L."/>
            <person name="Kyrpides N."/>
            <person name="Ivanova N."/>
            <person name="Pagani I."/>
            <person name="Orellana R."/>
            <person name="Lovley D."/>
            <person name="Woyke T."/>
        </authorList>
    </citation>
    <scope>NUCLEOTIDE SEQUENCE [LARGE SCALE GENOMIC DNA]</scope>
    <source>
        <strain evidence="1 2">2ac9</strain>
    </source>
</reference>
<protein>
    <recommendedName>
        <fullName evidence="3">DUF503 domain-containing protein</fullName>
    </recommendedName>
</protein>
<sequence length="95" mass="10508">MVVGTGQIKLRLFDVHSLKAKRSIVKSMISRLQNRFNISVAETALNDSHDWAEIGFALVGNDASTINAKIDKVFNMADELGLAMIADTHMEIIHL</sequence>
<proteinExistence type="predicted"/>
<dbReference type="PANTHER" id="PTHR36441">
    <property type="entry name" value="HYPOTHETICAL CYTOSOLIC PROTEIN"/>
    <property type="match status" value="1"/>
</dbReference>
<dbReference type="EMBL" id="CM001488">
    <property type="protein sequence ID" value="EIM63767.1"/>
    <property type="molecule type" value="Genomic_DNA"/>
</dbReference>
<dbReference type="InterPro" id="IPR007546">
    <property type="entry name" value="DUF503"/>
</dbReference>
<dbReference type="OrthoDB" id="9809023at2"/>
<evidence type="ECO:0000313" key="1">
    <source>
        <dbReference type="EMBL" id="EIM63767.1"/>
    </source>
</evidence>
<gene>
    <name evidence="1" type="ORF">DespoDRAFT_01857</name>
</gene>
<dbReference type="STRING" id="879212.DespoDRAFT_01857"/>
<dbReference type="RefSeq" id="WP_004073036.1">
    <property type="nucleotide sequence ID" value="NZ_CM001488.1"/>
</dbReference>
<dbReference type="Pfam" id="PF04456">
    <property type="entry name" value="DUF503"/>
    <property type="match status" value="1"/>
</dbReference>
<dbReference type="eggNOG" id="COG1550">
    <property type="taxonomic scope" value="Bacteria"/>
</dbReference>
<evidence type="ECO:0000313" key="2">
    <source>
        <dbReference type="Proteomes" id="UP000005778"/>
    </source>
</evidence>
<dbReference type="HOGENOM" id="CLU_149981_2_0_7"/>
<dbReference type="InterPro" id="IPR036746">
    <property type="entry name" value="TT1725-like_sf"/>
</dbReference>
<dbReference type="PANTHER" id="PTHR36441:SF1">
    <property type="entry name" value="DUF503 DOMAIN-CONTAINING PROTEIN"/>
    <property type="match status" value="1"/>
</dbReference>
<dbReference type="AlphaFoldDB" id="I5B2Q4"/>
<dbReference type="Proteomes" id="UP000005778">
    <property type="component" value="Chromosome"/>
</dbReference>
<organism evidence="1 2">
    <name type="scientific">Desulfobacter postgatei 2ac9</name>
    <dbReference type="NCBI Taxonomy" id="879212"/>
    <lineage>
        <taxon>Bacteria</taxon>
        <taxon>Pseudomonadati</taxon>
        <taxon>Thermodesulfobacteriota</taxon>
        <taxon>Desulfobacteria</taxon>
        <taxon>Desulfobacterales</taxon>
        <taxon>Desulfobacteraceae</taxon>
        <taxon>Desulfobacter</taxon>
    </lineage>
</organism>
<evidence type="ECO:0008006" key="3">
    <source>
        <dbReference type="Google" id="ProtNLM"/>
    </source>
</evidence>
<dbReference type="SUPFAM" id="SSF103007">
    <property type="entry name" value="Hypothetical protein TT1725"/>
    <property type="match status" value="1"/>
</dbReference>